<protein>
    <submittedName>
        <fullName evidence="2">Transcriptional activator, Rgg/GadR/MutR family domain protein</fullName>
    </submittedName>
</protein>
<evidence type="ECO:0000259" key="1">
    <source>
        <dbReference type="PROSITE" id="PS50943"/>
    </source>
</evidence>
<proteinExistence type="predicted"/>
<dbReference type="Gene3D" id="1.10.260.40">
    <property type="entry name" value="lambda repressor-like DNA-binding domains"/>
    <property type="match status" value="1"/>
</dbReference>
<reference evidence="2 3" key="1">
    <citation type="submission" date="2009-09" db="EMBL/GenBank/DDBJ databases">
        <authorList>
            <person name="Qin X."/>
            <person name="Bachman B."/>
            <person name="Battles P."/>
            <person name="Bell A."/>
            <person name="Bess C."/>
            <person name="Bickham C."/>
            <person name="Chaboub L."/>
            <person name="Chen D."/>
            <person name="Coyle M."/>
            <person name="Deiros D.R."/>
            <person name="Dinh H."/>
            <person name="Forbes L."/>
            <person name="Fowler G."/>
            <person name="Francisco L."/>
            <person name="Fu Q."/>
            <person name="Gubbala S."/>
            <person name="Hale W."/>
            <person name="Han Y."/>
            <person name="Hemphill L."/>
            <person name="Highlander S.K."/>
            <person name="Hirani K."/>
            <person name="Hogues M."/>
            <person name="Jackson L."/>
            <person name="Jakkamsetti A."/>
            <person name="Javaid M."/>
            <person name="Jiang H."/>
            <person name="Korchina V."/>
            <person name="Kovar C."/>
            <person name="Lara F."/>
            <person name="Lee S."/>
            <person name="Mata R."/>
            <person name="Mathew T."/>
            <person name="Moen C."/>
            <person name="Morales K."/>
            <person name="Munidasa M."/>
            <person name="Nazareth L."/>
            <person name="Ngo R."/>
            <person name="Nguyen L."/>
            <person name="Okwuonu G."/>
            <person name="Ongeri F."/>
            <person name="Patil S."/>
            <person name="Petrosino J."/>
            <person name="Pham C."/>
            <person name="Pham P."/>
            <person name="Pu L.-L."/>
            <person name="Puazo M."/>
            <person name="Raj R."/>
            <person name="Reid J."/>
            <person name="Rouhana J."/>
            <person name="Saada N."/>
            <person name="Shang Y."/>
            <person name="Simmons D."/>
            <person name="Thornton R."/>
            <person name="Warren J."/>
            <person name="Weissenberger G."/>
            <person name="Zhang J."/>
            <person name="Zhang L."/>
            <person name="Zhou C."/>
            <person name="Zhu D."/>
            <person name="Muzny D."/>
            <person name="Worley K."/>
            <person name="Gibbs R."/>
        </authorList>
    </citation>
    <scope>NUCLEOTIDE SEQUENCE [LARGE SCALE GENOMIC DNA]</scope>
    <source>
        <strain evidence="2 3">DSM 13335</strain>
    </source>
</reference>
<dbReference type="PROSITE" id="PS50943">
    <property type="entry name" value="HTH_CROC1"/>
    <property type="match status" value="1"/>
</dbReference>
<sequence>MTIGELLKEYRISQAKNQKDFTHNGIIISQSYYSKVEKNTHRITADSLIKLLHFNNIPLWTFFSRLNQNDNMQYQQISNLHNIMISTYYGQNQQKLNDIKLLIDKTNLSKEDKNEEKLLVDGWIESLKKDPKSFDMELRHKLKDKIFSHPNLDKNTITLYCNFMVFYDLDSNKIIAKKIIQQYKDSDNVDIKIAILAIISNILAIAIEKNQIEDIQLFIDTADEIPTLPELFFYKNTIFFFKNLIIYKQTKQNNSLINCKNAINTIINLDMKSYGDKIHKFLNKHTK</sequence>
<dbReference type="PATRIC" id="fig|525328.13.peg.750"/>
<dbReference type="Proteomes" id="UP000004115">
    <property type="component" value="Unassembled WGS sequence"/>
</dbReference>
<evidence type="ECO:0000313" key="2">
    <source>
        <dbReference type="EMBL" id="EEW52035.1"/>
    </source>
</evidence>
<dbReference type="EMBL" id="ACLN01000004">
    <property type="protein sequence ID" value="EEW52035.1"/>
    <property type="molecule type" value="Genomic_DNA"/>
</dbReference>
<dbReference type="CDD" id="cd00093">
    <property type="entry name" value="HTH_XRE"/>
    <property type="match status" value="1"/>
</dbReference>
<dbReference type="HOGENOM" id="CLU_072045_3_0_9"/>
<dbReference type="RefSeq" id="WP_006729363.1">
    <property type="nucleotide sequence ID" value="NZ_AZET01000002.1"/>
</dbReference>
<dbReference type="AlphaFoldDB" id="C8PB86"/>
<dbReference type="Gene3D" id="1.25.40.400">
    <property type="match status" value="1"/>
</dbReference>
<dbReference type="InterPro" id="IPR010057">
    <property type="entry name" value="Transcription_activator_Rgg_C"/>
</dbReference>
<accession>C8PB86</accession>
<dbReference type="SUPFAM" id="SSF47413">
    <property type="entry name" value="lambda repressor-like DNA-binding domains"/>
    <property type="match status" value="1"/>
</dbReference>
<dbReference type="OrthoDB" id="2321511at2"/>
<dbReference type="GeneID" id="93222010"/>
<evidence type="ECO:0000313" key="3">
    <source>
        <dbReference type="Proteomes" id="UP000004115"/>
    </source>
</evidence>
<gene>
    <name evidence="2" type="ORF">HMPREF0520_0356</name>
</gene>
<dbReference type="InterPro" id="IPR001387">
    <property type="entry name" value="Cro/C1-type_HTH"/>
</dbReference>
<dbReference type="GO" id="GO:0003677">
    <property type="term" value="F:DNA binding"/>
    <property type="evidence" value="ECO:0007669"/>
    <property type="project" value="InterPro"/>
</dbReference>
<feature type="domain" description="HTH cro/C1-type" evidence="1">
    <location>
        <begin position="28"/>
        <end position="63"/>
    </location>
</feature>
<dbReference type="Pfam" id="PF21259">
    <property type="entry name" value="Rgg_C"/>
    <property type="match status" value="1"/>
</dbReference>
<organism evidence="2 3">
    <name type="scientific">Lactobacillus iners DSM 13335</name>
    <dbReference type="NCBI Taxonomy" id="525328"/>
    <lineage>
        <taxon>Bacteria</taxon>
        <taxon>Bacillati</taxon>
        <taxon>Bacillota</taxon>
        <taxon>Bacilli</taxon>
        <taxon>Lactobacillales</taxon>
        <taxon>Lactobacillaceae</taxon>
        <taxon>Lactobacillus</taxon>
    </lineage>
</organism>
<dbReference type="PANTHER" id="PTHR37038">
    <property type="entry name" value="TRANSCRIPTIONAL REGULATOR-RELATED"/>
    <property type="match status" value="1"/>
</dbReference>
<name>C8PB86_9LACO</name>
<keyword evidence="3" id="KW-1185">Reference proteome</keyword>
<comment type="caution">
    <text evidence="2">The sequence shown here is derived from an EMBL/GenBank/DDBJ whole genome shotgun (WGS) entry which is preliminary data.</text>
</comment>
<dbReference type="InterPro" id="IPR010982">
    <property type="entry name" value="Lambda_DNA-bd_dom_sf"/>
</dbReference>
<dbReference type="InterPro" id="IPR053163">
    <property type="entry name" value="HTH-type_regulator_Rgg"/>
</dbReference>